<evidence type="ECO:0000313" key="4">
    <source>
        <dbReference type="Proteomes" id="UP000255265"/>
    </source>
</evidence>
<dbReference type="InterPro" id="IPR045556">
    <property type="entry name" value="DUF6351"/>
</dbReference>
<evidence type="ECO:0000313" key="3">
    <source>
        <dbReference type="EMBL" id="RDI23541.1"/>
    </source>
</evidence>
<dbReference type="Proteomes" id="UP000255265">
    <property type="component" value="Unassembled WGS sequence"/>
</dbReference>
<keyword evidence="1" id="KW-0732">Signal</keyword>
<keyword evidence="4" id="KW-1185">Reference proteome</keyword>
<feature type="domain" description="DUF6351" evidence="2">
    <location>
        <begin position="59"/>
        <end position="792"/>
    </location>
</feature>
<evidence type="ECO:0000259" key="2">
    <source>
        <dbReference type="Pfam" id="PF19878"/>
    </source>
</evidence>
<sequence>MNERTARRATLRWLTAALVATLAACGGSGGGNGAVWTPVQNSTPADPGQIPMPLAAIQIRTTSNRADLVSGGDVTLEVVLPSGAQASTLKVAVGGRDVSDAFATAADGRITGYVSGLVDGENVVSASASGARAASLAVTNHPRGGPVLSGPQITPFFCATPQPQAATSSTPATAPSGLGTVAVDAQCNIATEFKLYYKSTAANCALGLPDPFPAVNFAATTPPALPAPNSNNCFKPYDPAAPRPGDLATTTTDAGATVPFIVRVERGTLNRGIYDIATLFDPTRDWTARSPQPQWSGKVYYPFGADTGQPRRQVRPATNWPTGADVIGRGYLWVANSMTDSGANSNRLVMAETVMMMKEHIAETYGPIRYTIATGCSGGAINSNVANSLAPGLLDGVIVTCTFPDQETTGIEVSDCAWLVEAYAKPAWSALMAGLTPAQIDARKGAINGHPDASACNAWFNAFGGVSKPGIYTTRFVDASGNIATGASTNNCQLPASLVYSPTSNPTGARCSGWDWSASIFGKTADGSRALITRDNEGVQYGLSALLSGAISAEEFVTINEIVGGSNGDYEAQPARSVADSGALGIAYRSGLVASGRQMAGTAMIDLRGYDDSSMPTPGGASSAYPVHHIWRSFSMRERLDKSQGDHGNHVMWRFGRNGLSPSPALQREALDTLDAWLAAVGADTGSAPLAAKVRSHKPAGASDFCLLSSDATQSTRITDMAVCEQDPFLKPSRSPRQVAGGPLAEDILKCALKPMDITRYHGLLTASQQARLAAVFPNGVCDWTRPGIGQQDAISPAFVSREGLRALPPAPASRTN</sequence>
<name>A0A370FFR3_9BURK</name>
<comment type="caution">
    <text evidence="3">The sequence shown here is derived from an EMBL/GenBank/DDBJ whole genome shotgun (WGS) entry which is preliminary data.</text>
</comment>
<proteinExistence type="predicted"/>
<dbReference type="OrthoDB" id="3078806at2"/>
<dbReference type="RefSeq" id="WP_147284374.1">
    <property type="nucleotide sequence ID" value="NZ_QQAV01000006.1"/>
</dbReference>
<reference evidence="3 4" key="1">
    <citation type="submission" date="2018-07" db="EMBL/GenBank/DDBJ databases">
        <title>Genomic Encyclopedia of Type Strains, Phase IV (KMG-IV): sequencing the most valuable type-strain genomes for metagenomic binning, comparative biology and taxonomic classification.</title>
        <authorList>
            <person name="Goeker M."/>
        </authorList>
    </citation>
    <scope>NUCLEOTIDE SEQUENCE [LARGE SCALE GENOMIC DNA]</scope>
    <source>
        <strain evidence="3 4">DSM 21352</strain>
    </source>
</reference>
<feature type="chain" id="PRO_5016629893" description="DUF6351 domain-containing protein" evidence="1">
    <location>
        <begin position="34"/>
        <end position="817"/>
    </location>
</feature>
<accession>A0A370FFR3</accession>
<organism evidence="3 4">
    <name type="scientific">Pseudacidovorax intermedius</name>
    <dbReference type="NCBI Taxonomy" id="433924"/>
    <lineage>
        <taxon>Bacteria</taxon>
        <taxon>Pseudomonadati</taxon>
        <taxon>Pseudomonadota</taxon>
        <taxon>Betaproteobacteria</taxon>
        <taxon>Burkholderiales</taxon>
        <taxon>Comamonadaceae</taxon>
        <taxon>Pseudacidovorax</taxon>
    </lineage>
</organism>
<dbReference type="Pfam" id="PF19878">
    <property type="entry name" value="DUF6351"/>
    <property type="match status" value="1"/>
</dbReference>
<protein>
    <recommendedName>
        <fullName evidence="2">DUF6351 domain-containing protein</fullName>
    </recommendedName>
</protein>
<dbReference type="AlphaFoldDB" id="A0A370FFR3"/>
<feature type="signal peptide" evidence="1">
    <location>
        <begin position="1"/>
        <end position="33"/>
    </location>
</feature>
<evidence type="ECO:0000256" key="1">
    <source>
        <dbReference type="SAM" id="SignalP"/>
    </source>
</evidence>
<gene>
    <name evidence="3" type="ORF">DFR41_106248</name>
</gene>
<dbReference type="EMBL" id="QQAV01000006">
    <property type="protein sequence ID" value="RDI23541.1"/>
    <property type="molecule type" value="Genomic_DNA"/>
</dbReference>
<dbReference type="PROSITE" id="PS51257">
    <property type="entry name" value="PROKAR_LIPOPROTEIN"/>
    <property type="match status" value="1"/>
</dbReference>